<dbReference type="PANTHER" id="PTHR12526:SF635">
    <property type="entry name" value="GLYCOSYL TRANSFERASE GROUP 1"/>
    <property type="match status" value="1"/>
</dbReference>
<dbReference type="Gene3D" id="3.40.50.2000">
    <property type="entry name" value="Glycogen Phosphorylase B"/>
    <property type="match status" value="2"/>
</dbReference>
<reference evidence="2 3" key="2">
    <citation type="submission" date="2020-05" db="EMBL/GenBank/DDBJ databases">
        <title>Draft genome sequence of Desulfovibrio sp. strainFSS-1.</title>
        <authorList>
            <person name="Shimoshige H."/>
            <person name="Kobayashi H."/>
            <person name="Maekawa T."/>
        </authorList>
    </citation>
    <scope>NUCLEOTIDE SEQUENCE [LARGE SCALE GENOMIC DNA]</scope>
    <source>
        <strain evidence="2 3">SIID29052-01</strain>
    </source>
</reference>
<reference evidence="2 3" key="1">
    <citation type="submission" date="2020-04" db="EMBL/GenBank/DDBJ databases">
        <authorList>
            <consortium name="Desulfovibrio sp. FSS-1 genome sequencing consortium"/>
            <person name="Shimoshige H."/>
            <person name="Kobayashi H."/>
            <person name="Maekawa T."/>
        </authorList>
    </citation>
    <scope>NUCLEOTIDE SEQUENCE [LARGE SCALE GENOMIC DNA]</scope>
    <source>
        <strain evidence="2 3">SIID29052-01</strain>
    </source>
</reference>
<dbReference type="RefSeq" id="WP_173087257.1">
    <property type="nucleotide sequence ID" value="NZ_BLTE01000035.1"/>
</dbReference>
<keyword evidence="2" id="KW-0328">Glycosyltransferase</keyword>
<organism evidence="2 3">
    <name type="scientific">Fundidesulfovibrio magnetotacticus</name>
    <dbReference type="NCBI Taxonomy" id="2730080"/>
    <lineage>
        <taxon>Bacteria</taxon>
        <taxon>Pseudomonadati</taxon>
        <taxon>Thermodesulfobacteriota</taxon>
        <taxon>Desulfovibrionia</taxon>
        <taxon>Desulfovibrionales</taxon>
        <taxon>Desulfovibrionaceae</taxon>
        <taxon>Fundidesulfovibrio</taxon>
    </lineage>
</organism>
<protein>
    <submittedName>
        <fullName evidence="2">N-acetyl-alpha-D-glucosaminyl L-malate synthase</fullName>
        <ecNumber evidence="2">2.4.1.-</ecNumber>
    </submittedName>
</protein>
<dbReference type="GO" id="GO:0016757">
    <property type="term" value="F:glycosyltransferase activity"/>
    <property type="evidence" value="ECO:0007669"/>
    <property type="project" value="UniProtKB-KW"/>
</dbReference>
<keyword evidence="2" id="KW-0808">Transferase</keyword>
<gene>
    <name evidence="2" type="primary">bshA_6</name>
    <name evidence="2" type="ORF">NNJEOMEG_03997</name>
</gene>
<dbReference type="Proteomes" id="UP000494245">
    <property type="component" value="Unassembled WGS sequence"/>
</dbReference>
<feature type="region of interest" description="Disordered" evidence="1">
    <location>
        <begin position="36"/>
        <end position="57"/>
    </location>
</feature>
<proteinExistence type="predicted"/>
<evidence type="ECO:0000256" key="1">
    <source>
        <dbReference type="SAM" id="MobiDB-lite"/>
    </source>
</evidence>
<dbReference type="Pfam" id="PF13692">
    <property type="entry name" value="Glyco_trans_1_4"/>
    <property type="match status" value="1"/>
</dbReference>
<dbReference type="PANTHER" id="PTHR12526">
    <property type="entry name" value="GLYCOSYLTRANSFERASE"/>
    <property type="match status" value="1"/>
</dbReference>
<dbReference type="EC" id="2.4.1.-" evidence="2"/>
<comment type="caution">
    <text evidence="2">The sequence shown here is derived from an EMBL/GenBank/DDBJ whole genome shotgun (WGS) entry which is preliminary data.</text>
</comment>
<keyword evidence="3" id="KW-1185">Reference proteome</keyword>
<accession>A0A6V8LUI3</accession>
<evidence type="ECO:0000313" key="2">
    <source>
        <dbReference type="EMBL" id="GFK96122.1"/>
    </source>
</evidence>
<name>A0A6V8LUI3_9BACT</name>
<dbReference type="AlphaFoldDB" id="A0A6V8LUI3"/>
<sequence>MADRPGVHHHAVLRRRGGAARVARTLAARLEPERRAGLSCEIDEPDDPQSGDSPTHVTLVAPEDLAGHAPDGVLVHAHATRDWPGLLSGFAGAGRPLALTLHDCSPFTGGCIAPLECPHFQEDCRDPCPRGYPGSAAARAMRREAALAARPVVAAPSRWMARLARAAWPGLGVTVIPNGVEIPAESADKTRARARLGIDPGARVALFLAHGGQRAGCKGGGRFEAIRLALRQRAPQALAGRLLVLTAGGDEARRSEGELVLPYVEGEWLEALYAASDVLAYPTLADNHPLVVLEAMAHGLPVVSYAVGGIPEQLPEGEGGLLVSPGDEACLVGRVLDVLGREPLRRDLAARGRERALRHFDAARMASDYERLYAAAFRRA</sequence>
<evidence type="ECO:0000313" key="3">
    <source>
        <dbReference type="Proteomes" id="UP000494245"/>
    </source>
</evidence>
<dbReference type="EMBL" id="BLTE01000035">
    <property type="protein sequence ID" value="GFK96122.1"/>
    <property type="molecule type" value="Genomic_DNA"/>
</dbReference>
<dbReference type="SUPFAM" id="SSF53756">
    <property type="entry name" value="UDP-Glycosyltransferase/glycogen phosphorylase"/>
    <property type="match status" value="1"/>
</dbReference>